<evidence type="ECO:0000259" key="6">
    <source>
        <dbReference type="Pfam" id="PF02826"/>
    </source>
</evidence>
<dbReference type="PROSITE" id="PS00671">
    <property type="entry name" value="D_2_HYDROXYACID_DH_3"/>
    <property type="match status" value="1"/>
</dbReference>
<dbReference type="PATRIC" id="fig|1121439.3.peg.279"/>
<sequence>MKKPLLIYYASLNYTQENRELLARNFEVVEIADPREDTPELLARAEAILAPLGHRCGRDKINAAPGLKVIGSNTTGHPHIDVEYARSRGIAVVTLKDHQDFLDTITPTSELTFGLIIALTRKMLPAAQSVLAGRWERWPFGGQAMLSRMRLGVIGLGRLGRKVAHYGKAFGMTVRYNDPFVENDDYERVESLVDLAAVSDVLTLHVPHEPETERMIGQDVFAALPRGSWFVNTSRGELVDEAALLAALESGYLGGAATDVLDGEFVPDFSARAGEHPLVRYAKSHDNLIITPHIGGSTRDAWHLTQEYTVLKMIEALGLPVR</sequence>
<accession>S7TFM2</accession>
<evidence type="ECO:0000256" key="3">
    <source>
        <dbReference type="ARBA" id="ARBA00023027"/>
    </source>
</evidence>
<organism evidence="7 8">
    <name type="scientific">Alkalidesulfovibrio alkalitolerans DSM 16529</name>
    <dbReference type="NCBI Taxonomy" id="1121439"/>
    <lineage>
        <taxon>Bacteria</taxon>
        <taxon>Pseudomonadati</taxon>
        <taxon>Thermodesulfobacteriota</taxon>
        <taxon>Desulfovibrionia</taxon>
        <taxon>Desulfovibrionales</taxon>
        <taxon>Desulfovibrionaceae</taxon>
        <taxon>Alkalidesulfovibrio</taxon>
    </lineage>
</organism>
<dbReference type="GO" id="GO:0051287">
    <property type="term" value="F:NAD binding"/>
    <property type="evidence" value="ECO:0007669"/>
    <property type="project" value="InterPro"/>
</dbReference>
<feature type="domain" description="D-isomer specific 2-hydroxyacid dehydrogenase NAD-binding" evidence="6">
    <location>
        <begin position="113"/>
        <end position="295"/>
    </location>
</feature>
<dbReference type="EMBL" id="ATHI01000003">
    <property type="protein sequence ID" value="EPR35551.1"/>
    <property type="molecule type" value="Genomic_DNA"/>
</dbReference>
<dbReference type="SUPFAM" id="SSF52283">
    <property type="entry name" value="Formate/glycerate dehydrogenase catalytic domain-like"/>
    <property type="match status" value="1"/>
</dbReference>
<dbReference type="STRING" id="1121439.dsat_1892"/>
<dbReference type="OrthoDB" id="9793626at2"/>
<comment type="caution">
    <text evidence="7">The sequence shown here is derived from an EMBL/GenBank/DDBJ whole genome shotgun (WGS) entry which is preliminary data.</text>
</comment>
<dbReference type="Gene3D" id="3.40.50.720">
    <property type="entry name" value="NAD(P)-binding Rossmann-like Domain"/>
    <property type="match status" value="2"/>
</dbReference>
<dbReference type="GO" id="GO:0016616">
    <property type="term" value="F:oxidoreductase activity, acting on the CH-OH group of donors, NAD or NADP as acceptor"/>
    <property type="evidence" value="ECO:0007669"/>
    <property type="project" value="InterPro"/>
</dbReference>
<evidence type="ECO:0000256" key="1">
    <source>
        <dbReference type="ARBA" id="ARBA00005854"/>
    </source>
</evidence>
<dbReference type="InterPro" id="IPR006140">
    <property type="entry name" value="D-isomer_DH_NAD-bd"/>
</dbReference>
<feature type="domain" description="D-isomer specific 2-hydroxyacid dehydrogenase catalytic" evidence="5">
    <location>
        <begin position="15"/>
        <end position="95"/>
    </location>
</feature>
<dbReference type="CDD" id="cd05198">
    <property type="entry name" value="formate_dh_like"/>
    <property type="match status" value="1"/>
</dbReference>
<dbReference type="InterPro" id="IPR006139">
    <property type="entry name" value="D-isomer_2_OHA_DH_cat_dom"/>
</dbReference>
<evidence type="ECO:0000313" key="8">
    <source>
        <dbReference type="Proteomes" id="UP000014975"/>
    </source>
</evidence>
<dbReference type="SUPFAM" id="SSF51735">
    <property type="entry name" value="NAD(P)-binding Rossmann-fold domains"/>
    <property type="match status" value="1"/>
</dbReference>
<evidence type="ECO:0000256" key="2">
    <source>
        <dbReference type="ARBA" id="ARBA00023002"/>
    </source>
</evidence>
<dbReference type="InterPro" id="IPR036291">
    <property type="entry name" value="NAD(P)-bd_dom_sf"/>
</dbReference>
<dbReference type="RefSeq" id="WP_020885778.1">
    <property type="nucleotide sequence ID" value="NZ_ATHI01000003.1"/>
</dbReference>
<keyword evidence="8" id="KW-1185">Reference proteome</keyword>
<evidence type="ECO:0000256" key="4">
    <source>
        <dbReference type="RuleBase" id="RU003719"/>
    </source>
</evidence>
<dbReference type="PANTHER" id="PTHR42789">
    <property type="entry name" value="D-ISOMER SPECIFIC 2-HYDROXYACID DEHYDROGENASE FAMILY PROTEIN (AFU_ORTHOLOGUE AFUA_6G10090)"/>
    <property type="match status" value="1"/>
</dbReference>
<dbReference type="eggNOG" id="COG1052">
    <property type="taxonomic scope" value="Bacteria"/>
</dbReference>
<dbReference type="InterPro" id="IPR050857">
    <property type="entry name" value="D-2-hydroxyacid_DH"/>
</dbReference>
<dbReference type="PANTHER" id="PTHR42789:SF1">
    <property type="entry name" value="D-ISOMER SPECIFIC 2-HYDROXYACID DEHYDROGENASE FAMILY PROTEIN (AFU_ORTHOLOGUE AFUA_6G10090)"/>
    <property type="match status" value="1"/>
</dbReference>
<evidence type="ECO:0000313" key="7">
    <source>
        <dbReference type="EMBL" id="EPR35551.1"/>
    </source>
</evidence>
<dbReference type="Proteomes" id="UP000014975">
    <property type="component" value="Unassembled WGS sequence"/>
</dbReference>
<dbReference type="Pfam" id="PF02826">
    <property type="entry name" value="2-Hacid_dh_C"/>
    <property type="match status" value="1"/>
</dbReference>
<reference evidence="7 8" key="1">
    <citation type="journal article" date="2013" name="Genome Announc.">
        <title>Draft genome sequences for three mercury-methylating, sulfate-reducing bacteria.</title>
        <authorList>
            <person name="Brown S.D."/>
            <person name="Hurt R.A.Jr."/>
            <person name="Gilmour C.C."/>
            <person name="Elias D.A."/>
        </authorList>
    </citation>
    <scope>NUCLEOTIDE SEQUENCE [LARGE SCALE GENOMIC DNA]</scope>
    <source>
        <strain evidence="7 8">DSM 16529</strain>
    </source>
</reference>
<proteinExistence type="inferred from homology"/>
<dbReference type="Pfam" id="PF00389">
    <property type="entry name" value="2-Hacid_dh"/>
    <property type="match status" value="1"/>
</dbReference>
<dbReference type="InterPro" id="IPR029753">
    <property type="entry name" value="D-isomer_DH_CS"/>
</dbReference>
<comment type="similarity">
    <text evidence="1 4">Belongs to the D-isomer specific 2-hydroxyacid dehydrogenase family.</text>
</comment>
<dbReference type="AlphaFoldDB" id="S7TFM2"/>
<evidence type="ECO:0000259" key="5">
    <source>
        <dbReference type="Pfam" id="PF00389"/>
    </source>
</evidence>
<name>S7TFM2_9BACT</name>
<keyword evidence="2 4" id="KW-0560">Oxidoreductase</keyword>
<protein>
    <submittedName>
        <fullName evidence="7">D-isomer specific 2-hydroxyacid dehydrogenase NAD-binding protein</fullName>
    </submittedName>
</protein>
<gene>
    <name evidence="7" type="ORF">dsat_1892</name>
</gene>
<keyword evidence="3" id="KW-0520">NAD</keyword>